<dbReference type="KEGG" id="nwr:E3U44_16440"/>
<dbReference type="AlphaFoldDB" id="A0A4V1AWA2"/>
<dbReference type="EMBL" id="CP038033">
    <property type="protein sequence ID" value="QBQ55925.1"/>
    <property type="molecule type" value="Genomic_DNA"/>
</dbReference>
<protein>
    <recommendedName>
        <fullName evidence="4">Glycine zipper family protein</fullName>
    </recommendedName>
</protein>
<dbReference type="OrthoDB" id="5565515at2"/>
<feature type="compositionally biased region" description="Polar residues" evidence="1">
    <location>
        <begin position="1"/>
        <end position="19"/>
    </location>
</feature>
<name>A0A4V1AWA2_9GAMM</name>
<evidence type="ECO:0008006" key="4">
    <source>
        <dbReference type="Google" id="ProtNLM"/>
    </source>
</evidence>
<accession>A0A4V1AWA2</accession>
<proteinExistence type="predicted"/>
<gene>
    <name evidence="2" type="ORF">E3U44_16440</name>
</gene>
<reference evidence="2 3" key="1">
    <citation type="submission" date="2019-03" db="EMBL/GenBank/DDBJ databases">
        <title>The genome sequence of Nitrosococcus wardiae strain D1FHST reveals the archetypal metabolic capacity of ammonia-oxidizing Gammaproteobacteria.</title>
        <authorList>
            <person name="Wang L."/>
            <person name="Lim C.K."/>
            <person name="Hanson T.E."/>
            <person name="Dang H."/>
            <person name="Klotz M.G."/>
        </authorList>
    </citation>
    <scope>NUCLEOTIDE SEQUENCE [LARGE SCALE GENOMIC DNA]</scope>
    <source>
        <strain evidence="2 3">D1FHS</strain>
    </source>
</reference>
<evidence type="ECO:0000256" key="1">
    <source>
        <dbReference type="SAM" id="MobiDB-lite"/>
    </source>
</evidence>
<sequence length="275" mass="29274">MFNDSWGCQSSNSKTSSSLMAKKAEKSGPPAWVVEIRLALLLSLLTLLFACATYGERVAPVPFPEAQSDHVDVDGAKVVARAFASDKEINQAFGFDIRGAGLFPIRFVIDNQSPSTTWVRTDQTFLIDTQGQAWPLLTAEQAYQRVRSHVELGETAKATGKPAVLLGAAGALAGMAVGIVTGESVGEITAKGAAAGAAAGALFGGSKRYGALDQQIRQDLLRESLRNERIRPGELAYGYLFFPGKEEAQSASSIRLGLNLGDKTHIVTINFEAAK</sequence>
<organism evidence="2 3">
    <name type="scientific">Nitrosococcus wardiae</name>
    <dbReference type="NCBI Taxonomy" id="1814290"/>
    <lineage>
        <taxon>Bacteria</taxon>
        <taxon>Pseudomonadati</taxon>
        <taxon>Pseudomonadota</taxon>
        <taxon>Gammaproteobacteria</taxon>
        <taxon>Chromatiales</taxon>
        <taxon>Chromatiaceae</taxon>
        <taxon>Nitrosococcus</taxon>
    </lineage>
</organism>
<evidence type="ECO:0000313" key="2">
    <source>
        <dbReference type="EMBL" id="QBQ55925.1"/>
    </source>
</evidence>
<keyword evidence="3" id="KW-1185">Reference proteome</keyword>
<feature type="region of interest" description="Disordered" evidence="1">
    <location>
        <begin position="1"/>
        <end position="21"/>
    </location>
</feature>
<evidence type="ECO:0000313" key="3">
    <source>
        <dbReference type="Proteomes" id="UP000294325"/>
    </source>
</evidence>
<dbReference type="Proteomes" id="UP000294325">
    <property type="component" value="Chromosome"/>
</dbReference>